<feature type="domain" description="Histidine kinase/HSP90-like ATPase" evidence="7">
    <location>
        <begin position="294"/>
        <end position="382"/>
    </location>
</feature>
<feature type="transmembrane region" description="Helical" evidence="6">
    <location>
        <begin position="68"/>
        <end position="91"/>
    </location>
</feature>
<dbReference type="InterPro" id="IPR036890">
    <property type="entry name" value="HATPase_C_sf"/>
</dbReference>
<comment type="catalytic activity">
    <reaction evidence="1">
        <text>ATP + protein L-histidine = ADP + protein N-phospho-L-histidine.</text>
        <dbReference type="EC" id="2.7.13.3"/>
    </reaction>
</comment>
<dbReference type="InterPro" id="IPR050482">
    <property type="entry name" value="Sensor_HK_TwoCompSys"/>
</dbReference>
<keyword evidence="6" id="KW-0472">Membrane</keyword>
<sequence length="392" mass="43966">MNKERWRLFPKSEGTTPYFSLANIIIPTYFLFQEPPNLRWLGFVLFILYVVLFRQMHFYTKWATHLLFAQVGILLVLAATLQPVYVFLGFMIAPSLSKLKLPLLISTTVMFVIGLGVSILPYWEQGGVQLWLGLFTPLFGVCALPYIIRASNMYQQKSSRLRADAAGRTAQQEERQRIASELHDTLGHTLSLIALKGEVVEKLITRNPERALQEAREIRETARGALKQMRELVTEMKVAYFIDEYYHALSLCSAAGISSTFYYQAVCNGGNSTTYMEKEAVAEITLPFTPLQETILAMCFRETVTNVVRHSRASSCQIHLIIEDGEVRAVVKDDGVGADPEKLYTSSNGMAGLRQRLLLIDGQMSMSSSPGKGTEITLHIPRVIRSEKVGAG</sequence>
<dbReference type="PANTHER" id="PTHR24421">
    <property type="entry name" value="NITRATE/NITRITE SENSOR PROTEIN NARX-RELATED"/>
    <property type="match status" value="1"/>
</dbReference>
<dbReference type="EMBL" id="VNJK01000003">
    <property type="protein sequence ID" value="TVX88082.1"/>
    <property type="molecule type" value="Genomic_DNA"/>
</dbReference>
<keyword evidence="3" id="KW-0808">Transferase</keyword>
<dbReference type="InterPro" id="IPR056374">
    <property type="entry name" value="DesK/YvfT_N"/>
</dbReference>
<gene>
    <name evidence="10" type="ORF">FPZ44_19415</name>
</gene>
<keyword evidence="6" id="KW-0812">Transmembrane</keyword>
<feature type="transmembrane region" description="Helical" evidence="6">
    <location>
        <begin position="39"/>
        <end position="56"/>
    </location>
</feature>
<feature type="domain" description="Signal transduction histidine kinase subgroup 3 dimerisation and phosphoacceptor" evidence="8">
    <location>
        <begin position="174"/>
        <end position="237"/>
    </location>
</feature>
<evidence type="ECO:0000259" key="9">
    <source>
        <dbReference type="Pfam" id="PF23540"/>
    </source>
</evidence>
<dbReference type="RefSeq" id="WP_144992924.1">
    <property type="nucleotide sequence ID" value="NZ_VNJK01000003.1"/>
</dbReference>
<dbReference type="AlphaFoldDB" id="A0A559IK94"/>
<name>A0A559IK94_9BACL</name>
<evidence type="ECO:0000256" key="5">
    <source>
        <dbReference type="ARBA" id="ARBA00023012"/>
    </source>
</evidence>
<keyword evidence="5" id="KW-0902">Two-component regulatory system</keyword>
<evidence type="ECO:0000259" key="7">
    <source>
        <dbReference type="Pfam" id="PF02518"/>
    </source>
</evidence>
<comment type="caution">
    <text evidence="10">The sequence shown here is derived from an EMBL/GenBank/DDBJ whole genome shotgun (WGS) entry which is preliminary data.</text>
</comment>
<keyword evidence="11" id="KW-1185">Reference proteome</keyword>
<dbReference type="Gene3D" id="3.30.565.10">
    <property type="entry name" value="Histidine kinase-like ATPase, C-terminal domain"/>
    <property type="match status" value="1"/>
</dbReference>
<accession>A0A559IK94</accession>
<keyword evidence="4 10" id="KW-0418">Kinase</keyword>
<dbReference type="InterPro" id="IPR011712">
    <property type="entry name" value="Sig_transdc_His_kin_sub3_dim/P"/>
</dbReference>
<reference evidence="10 11" key="1">
    <citation type="submission" date="2019-07" db="EMBL/GenBank/DDBJ databases">
        <authorList>
            <person name="Kim J."/>
        </authorList>
    </citation>
    <scope>NUCLEOTIDE SEQUENCE [LARGE SCALE GENOMIC DNA]</scope>
    <source>
        <strain evidence="10 11">N4</strain>
    </source>
</reference>
<feature type="transmembrane region" description="Helical" evidence="6">
    <location>
        <begin position="129"/>
        <end position="148"/>
    </location>
</feature>
<evidence type="ECO:0000313" key="11">
    <source>
        <dbReference type="Proteomes" id="UP000318102"/>
    </source>
</evidence>
<proteinExistence type="predicted"/>
<dbReference type="SUPFAM" id="SSF55874">
    <property type="entry name" value="ATPase domain of HSP90 chaperone/DNA topoisomerase II/histidine kinase"/>
    <property type="match status" value="1"/>
</dbReference>
<dbReference type="Pfam" id="PF07730">
    <property type="entry name" value="HisKA_3"/>
    <property type="match status" value="1"/>
</dbReference>
<dbReference type="Gene3D" id="1.20.5.1930">
    <property type="match status" value="1"/>
</dbReference>
<evidence type="ECO:0000256" key="2">
    <source>
        <dbReference type="ARBA" id="ARBA00012438"/>
    </source>
</evidence>
<keyword evidence="6" id="KW-1133">Transmembrane helix</keyword>
<organism evidence="10 11">
    <name type="scientific">Paenibacillus agilis</name>
    <dbReference type="NCBI Taxonomy" id="3020863"/>
    <lineage>
        <taxon>Bacteria</taxon>
        <taxon>Bacillati</taxon>
        <taxon>Bacillota</taxon>
        <taxon>Bacilli</taxon>
        <taxon>Bacillales</taxon>
        <taxon>Paenibacillaceae</taxon>
        <taxon>Paenibacillus</taxon>
    </lineage>
</organism>
<evidence type="ECO:0000256" key="1">
    <source>
        <dbReference type="ARBA" id="ARBA00000085"/>
    </source>
</evidence>
<evidence type="ECO:0000256" key="4">
    <source>
        <dbReference type="ARBA" id="ARBA00022777"/>
    </source>
</evidence>
<dbReference type="Pfam" id="PF02518">
    <property type="entry name" value="HATPase_c"/>
    <property type="match status" value="1"/>
</dbReference>
<dbReference type="PANTHER" id="PTHR24421:SF63">
    <property type="entry name" value="SENSOR HISTIDINE KINASE DESK"/>
    <property type="match status" value="1"/>
</dbReference>
<feature type="domain" description="DesK/YvfT N-terminal" evidence="9">
    <location>
        <begin position="7"/>
        <end position="100"/>
    </location>
</feature>
<dbReference type="InterPro" id="IPR003594">
    <property type="entry name" value="HATPase_dom"/>
</dbReference>
<dbReference type="Pfam" id="PF23540">
    <property type="entry name" value="DesK_N"/>
    <property type="match status" value="1"/>
</dbReference>
<evidence type="ECO:0000259" key="8">
    <source>
        <dbReference type="Pfam" id="PF07730"/>
    </source>
</evidence>
<dbReference type="GO" id="GO:0016020">
    <property type="term" value="C:membrane"/>
    <property type="evidence" value="ECO:0007669"/>
    <property type="project" value="InterPro"/>
</dbReference>
<dbReference type="CDD" id="cd16917">
    <property type="entry name" value="HATPase_UhpB-NarQ-NarX-like"/>
    <property type="match status" value="1"/>
</dbReference>
<protein>
    <recommendedName>
        <fullName evidence="2">histidine kinase</fullName>
        <ecNumber evidence="2">2.7.13.3</ecNumber>
    </recommendedName>
</protein>
<dbReference type="GO" id="GO:0046983">
    <property type="term" value="F:protein dimerization activity"/>
    <property type="evidence" value="ECO:0007669"/>
    <property type="project" value="InterPro"/>
</dbReference>
<dbReference type="OrthoDB" id="9797605at2"/>
<evidence type="ECO:0000256" key="3">
    <source>
        <dbReference type="ARBA" id="ARBA00022679"/>
    </source>
</evidence>
<dbReference type="Proteomes" id="UP000318102">
    <property type="component" value="Unassembled WGS sequence"/>
</dbReference>
<evidence type="ECO:0000313" key="10">
    <source>
        <dbReference type="EMBL" id="TVX88082.1"/>
    </source>
</evidence>
<dbReference type="GO" id="GO:0000155">
    <property type="term" value="F:phosphorelay sensor kinase activity"/>
    <property type="evidence" value="ECO:0007669"/>
    <property type="project" value="InterPro"/>
</dbReference>
<dbReference type="EC" id="2.7.13.3" evidence="2"/>
<feature type="transmembrane region" description="Helical" evidence="6">
    <location>
        <begin position="15"/>
        <end position="32"/>
    </location>
</feature>
<feature type="transmembrane region" description="Helical" evidence="6">
    <location>
        <begin position="103"/>
        <end position="123"/>
    </location>
</feature>
<evidence type="ECO:0000256" key="6">
    <source>
        <dbReference type="SAM" id="Phobius"/>
    </source>
</evidence>